<accession>A0A9W6TXQ5</accession>
<comment type="caution">
    <text evidence="1">The sequence shown here is derived from an EMBL/GenBank/DDBJ whole genome shotgun (WGS) entry which is preliminary data.</text>
</comment>
<proteinExistence type="predicted"/>
<dbReference type="Proteomes" id="UP001165121">
    <property type="component" value="Unassembled WGS sequence"/>
</dbReference>
<dbReference type="AlphaFoldDB" id="A0A9W6TXQ5"/>
<name>A0A9W6TXQ5_9STRA</name>
<sequence>MTKIRAVLTVSDDGVDGRCDESAFELIPSSQTDLIDDGLKKKNDVPIFTLKSSQANKDDGDAAQVIELDSSDTENNDETHCGIVAATSELREISSVAAHNFFRKRYPRNSVVVEWRDIHENRTLHVLRDDLYSLLSGESTTESALDYFIYRYIQRKDGVVSACGTSMFQEIELVSSGCRNPAKKKKALRKAINDFDWGAYRFVLL</sequence>
<evidence type="ECO:0000313" key="1">
    <source>
        <dbReference type="EMBL" id="GMF22030.1"/>
    </source>
</evidence>
<protein>
    <submittedName>
        <fullName evidence="1">Unnamed protein product</fullName>
    </submittedName>
</protein>
<evidence type="ECO:0000313" key="2">
    <source>
        <dbReference type="Proteomes" id="UP001165121"/>
    </source>
</evidence>
<reference evidence="1" key="1">
    <citation type="submission" date="2023-04" db="EMBL/GenBank/DDBJ databases">
        <title>Phytophthora fragariaefolia NBRC 109709.</title>
        <authorList>
            <person name="Ichikawa N."/>
            <person name="Sato H."/>
            <person name="Tonouchi N."/>
        </authorList>
    </citation>
    <scope>NUCLEOTIDE SEQUENCE</scope>
    <source>
        <strain evidence="1">NBRC 109709</strain>
    </source>
</reference>
<dbReference type="EMBL" id="BSXT01000244">
    <property type="protein sequence ID" value="GMF22030.1"/>
    <property type="molecule type" value="Genomic_DNA"/>
</dbReference>
<organism evidence="1 2">
    <name type="scientific">Phytophthora fragariaefolia</name>
    <dbReference type="NCBI Taxonomy" id="1490495"/>
    <lineage>
        <taxon>Eukaryota</taxon>
        <taxon>Sar</taxon>
        <taxon>Stramenopiles</taxon>
        <taxon>Oomycota</taxon>
        <taxon>Peronosporomycetes</taxon>
        <taxon>Peronosporales</taxon>
        <taxon>Peronosporaceae</taxon>
        <taxon>Phytophthora</taxon>
    </lineage>
</organism>
<gene>
    <name evidence="1" type="ORF">Pfra01_000312000</name>
</gene>
<keyword evidence="2" id="KW-1185">Reference proteome</keyword>